<dbReference type="CDD" id="cd06257">
    <property type="entry name" value="DnaJ"/>
    <property type="match status" value="1"/>
</dbReference>
<dbReference type="SUPFAM" id="SSF46565">
    <property type="entry name" value="Chaperone J-domain"/>
    <property type="match status" value="1"/>
</dbReference>
<dbReference type="PROSITE" id="PS50076">
    <property type="entry name" value="DNAJ_2"/>
    <property type="match status" value="1"/>
</dbReference>
<dbReference type="AlphaFoldDB" id="A0A7C9EPF3"/>
<reference evidence="2" key="1">
    <citation type="journal article" date="2013" name="J. Plant Res.">
        <title>Effect of fungi and light on seed germination of three Opuntia species from semiarid lands of central Mexico.</title>
        <authorList>
            <person name="Delgado-Sanchez P."/>
            <person name="Jimenez-Bremont J.F."/>
            <person name="Guerrero-Gonzalez Mde L."/>
            <person name="Flores J."/>
        </authorList>
    </citation>
    <scope>NUCLEOTIDE SEQUENCE</scope>
    <source>
        <tissue evidence="2">Cladode</tissue>
    </source>
</reference>
<protein>
    <recommendedName>
        <fullName evidence="1">J domain-containing protein</fullName>
    </recommendedName>
</protein>
<proteinExistence type="predicted"/>
<evidence type="ECO:0000313" key="2">
    <source>
        <dbReference type="EMBL" id="MBA4671206.1"/>
    </source>
</evidence>
<dbReference type="PRINTS" id="PR00625">
    <property type="entry name" value="JDOMAIN"/>
</dbReference>
<dbReference type="InterPro" id="IPR036869">
    <property type="entry name" value="J_dom_sf"/>
</dbReference>
<dbReference type="Gene3D" id="1.10.287.110">
    <property type="entry name" value="DnaJ domain"/>
    <property type="match status" value="1"/>
</dbReference>
<reference evidence="2" key="2">
    <citation type="submission" date="2020-07" db="EMBL/GenBank/DDBJ databases">
        <authorList>
            <person name="Vera ALvarez R."/>
            <person name="Arias-Moreno D.M."/>
            <person name="Jimenez-Jacinto V."/>
            <person name="Jimenez-Bremont J.F."/>
            <person name="Swaminathan K."/>
            <person name="Moose S.P."/>
            <person name="Guerrero-Gonzalez M.L."/>
            <person name="Marino-Ramirez L."/>
            <person name="Landsman D."/>
            <person name="Rodriguez-Kessler M."/>
            <person name="Delgado-Sanchez P."/>
        </authorList>
    </citation>
    <scope>NUCLEOTIDE SEQUENCE</scope>
    <source>
        <tissue evidence="2">Cladode</tissue>
    </source>
</reference>
<dbReference type="PANTHER" id="PTHR44137">
    <property type="entry name" value="BNAC03G44070D PROTEIN"/>
    <property type="match status" value="1"/>
</dbReference>
<accession>A0A7C9EPF3</accession>
<dbReference type="Pfam" id="PF00226">
    <property type="entry name" value="DnaJ"/>
    <property type="match status" value="1"/>
</dbReference>
<dbReference type="PROSITE" id="PS00636">
    <property type="entry name" value="DNAJ_1"/>
    <property type="match status" value="1"/>
</dbReference>
<sequence>MKRVKQQQPYDVKSHLAIETCKIYQNAYFPCIHTHPSNNPLPSPFIDWYLILQVEEDASIDTIRRQYHKFALLLHPDKNKHPKAEFAFKLISQAYNCLSDEARRTAFNLARWTNLCPECISNHTYNADQKARASSTSTGHRHLNPSDSILKQFRAIREQLEEEVRVIQSCIKINRSSSGEYPVFDPSNYANRGYPHRIRRHHYVYCDRRGGGRCESPVFEHRTDCSSAVPLIQVLPVLVHSTM</sequence>
<dbReference type="PANTHER" id="PTHR44137:SF13">
    <property type="entry name" value="CHAPERONE DNAJ-DOMAIN SUPERFAMILY PROTEIN"/>
    <property type="match status" value="1"/>
</dbReference>
<evidence type="ECO:0000259" key="1">
    <source>
        <dbReference type="PROSITE" id="PS50076"/>
    </source>
</evidence>
<name>A0A7C9EPF3_OPUST</name>
<dbReference type="InterPro" id="IPR018253">
    <property type="entry name" value="DnaJ_domain_CS"/>
</dbReference>
<dbReference type="EMBL" id="GISG01250084">
    <property type="protein sequence ID" value="MBA4671206.1"/>
    <property type="molecule type" value="Transcribed_RNA"/>
</dbReference>
<dbReference type="SMART" id="SM00271">
    <property type="entry name" value="DnaJ"/>
    <property type="match status" value="1"/>
</dbReference>
<organism evidence="2">
    <name type="scientific">Opuntia streptacantha</name>
    <name type="common">Prickly pear cactus</name>
    <name type="synonym">Opuntia cardona</name>
    <dbReference type="NCBI Taxonomy" id="393608"/>
    <lineage>
        <taxon>Eukaryota</taxon>
        <taxon>Viridiplantae</taxon>
        <taxon>Streptophyta</taxon>
        <taxon>Embryophyta</taxon>
        <taxon>Tracheophyta</taxon>
        <taxon>Spermatophyta</taxon>
        <taxon>Magnoliopsida</taxon>
        <taxon>eudicotyledons</taxon>
        <taxon>Gunneridae</taxon>
        <taxon>Pentapetalae</taxon>
        <taxon>Caryophyllales</taxon>
        <taxon>Cactineae</taxon>
        <taxon>Cactaceae</taxon>
        <taxon>Opuntioideae</taxon>
        <taxon>Opuntia</taxon>
    </lineage>
</organism>
<feature type="domain" description="J" evidence="1">
    <location>
        <begin position="47"/>
        <end position="111"/>
    </location>
</feature>
<dbReference type="InterPro" id="IPR001623">
    <property type="entry name" value="DnaJ_domain"/>
</dbReference>